<evidence type="ECO:0008006" key="4">
    <source>
        <dbReference type="Google" id="ProtNLM"/>
    </source>
</evidence>
<proteinExistence type="predicted"/>
<dbReference type="AlphaFoldDB" id="A0AAV9VB34"/>
<feature type="region of interest" description="Disordered" evidence="1">
    <location>
        <begin position="22"/>
        <end position="82"/>
    </location>
</feature>
<evidence type="ECO:0000313" key="2">
    <source>
        <dbReference type="EMBL" id="KAK6358399.1"/>
    </source>
</evidence>
<dbReference type="InterPro" id="IPR038883">
    <property type="entry name" value="AN11006-like"/>
</dbReference>
<dbReference type="PANTHER" id="PTHR42085">
    <property type="entry name" value="F-BOX DOMAIN-CONTAINING PROTEIN"/>
    <property type="match status" value="1"/>
</dbReference>
<feature type="compositionally biased region" description="Low complexity" evidence="1">
    <location>
        <begin position="22"/>
        <end position="39"/>
    </location>
</feature>
<dbReference type="EMBL" id="JAVHNS010000004">
    <property type="protein sequence ID" value="KAK6358399.1"/>
    <property type="molecule type" value="Genomic_DNA"/>
</dbReference>
<feature type="compositionally biased region" description="Low complexity" evidence="1">
    <location>
        <begin position="69"/>
        <end position="82"/>
    </location>
</feature>
<sequence>MAQILKEHKGSGVPVPVTAVSTITTPTSTTSTITATPAITTPPPPPPSKEETTENVTGEKEKEEEEEVVSQPTQPTSKSKSKTTAISFLHLPGEIRNEIYEYALLFSPPTIPPPDQRNPNQLTFRLSNPPSAALLRTCKQVYEEATPVLYTQNVFPIWIGISGSIREAVRRRMPNEVVEEEERDRKELVVRYWSLWEETGYRCSKEGVWNWTAEQKHALPFDIIGDGSSSISSGSSGSLWSIPTTSTNSRDYSKSSLLPPWPVARYRHLINRLQITIFDYRNEITHPMKAPGKSTKETRRQSRMILMTSVYRLQSIIGDARDSGGWWLSRPDEMKRAGDVHVEIVVYPDLENDESVFISGAGGGGGREYQVTVDQGNVLRELAGTVWPLTLGGWRYSIRLEHPIEAVVERFGEVRETLEKACERDGGFGAKQKEWFRGLRLGRGVFWAVKNRRLVLVNERELDGM</sequence>
<keyword evidence="3" id="KW-1185">Reference proteome</keyword>
<protein>
    <recommendedName>
        <fullName evidence="4">F-box domain-containing protein</fullName>
    </recommendedName>
</protein>
<feature type="compositionally biased region" description="Basic and acidic residues" evidence="1">
    <location>
        <begin position="48"/>
        <end position="61"/>
    </location>
</feature>
<evidence type="ECO:0000256" key="1">
    <source>
        <dbReference type="SAM" id="MobiDB-lite"/>
    </source>
</evidence>
<name>A0AAV9VB34_9PEZI</name>
<accession>A0AAV9VB34</accession>
<reference evidence="2 3" key="1">
    <citation type="submission" date="2019-10" db="EMBL/GenBank/DDBJ databases">
        <authorList>
            <person name="Palmer J.M."/>
        </authorList>
    </citation>
    <scope>NUCLEOTIDE SEQUENCE [LARGE SCALE GENOMIC DNA]</scope>
    <source>
        <strain evidence="2 3">TWF730</strain>
    </source>
</reference>
<dbReference type="Proteomes" id="UP001373714">
    <property type="component" value="Unassembled WGS sequence"/>
</dbReference>
<organism evidence="2 3">
    <name type="scientific">Orbilia blumenaviensis</name>
    <dbReference type="NCBI Taxonomy" id="1796055"/>
    <lineage>
        <taxon>Eukaryota</taxon>
        <taxon>Fungi</taxon>
        <taxon>Dikarya</taxon>
        <taxon>Ascomycota</taxon>
        <taxon>Pezizomycotina</taxon>
        <taxon>Orbiliomycetes</taxon>
        <taxon>Orbiliales</taxon>
        <taxon>Orbiliaceae</taxon>
        <taxon>Orbilia</taxon>
    </lineage>
</organism>
<evidence type="ECO:0000313" key="3">
    <source>
        <dbReference type="Proteomes" id="UP001373714"/>
    </source>
</evidence>
<gene>
    <name evidence="2" type="ORF">TWF730_007735</name>
</gene>
<comment type="caution">
    <text evidence="2">The sequence shown here is derived from an EMBL/GenBank/DDBJ whole genome shotgun (WGS) entry which is preliminary data.</text>
</comment>
<dbReference type="PANTHER" id="PTHR42085:SF2">
    <property type="entry name" value="F-BOX DOMAIN-CONTAINING PROTEIN"/>
    <property type="match status" value="1"/>
</dbReference>